<evidence type="ECO:0000313" key="3">
    <source>
        <dbReference type="Proteomes" id="UP000267029"/>
    </source>
</evidence>
<dbReference type="AlphaFoldDB" id="A0A0R3ULB4"/>
<evidence type="ECO:0000313" key="4">
    <source>
        <dbReference type="WBParaSite" id="MCU_006024-RA"/>
    </source>
</evidence>
<organism evidence="4">
    <name type="scientific">Mesocestoides corti</name>
    <name type="common">Flatworm</name>
    <dbReference type="NCBI Taxonomy" id="53468"/>
    <lineage>
        <taxon>Eukaryota</taxon>
        <taxon>Metazoa</taxon>
        <taxon>Spiralia</taxon>
        <taxon>Lophotrochozoa</taxon>
        <taxon>Platyhelminthes</taxon>
        <taxon>Cestoda</taxon>
        <taxon>Eucestoda</taxon>
        <taxon>Cyclophyllidea</taxon>
        <taxon>Mesocestoididae</taxon>
        <taxon>Mesocestoides</taxon>
    </lineage>
</organism>
<evidence type="ECO:0000256" key="1">
    <source>
        <dbReference type="SAM" id="MobiDB-lite"/>
    </source>
</evidence>
<dbReference type="OrthoDB" id="3364872at2759"/>
<gene>
    <name evidence="2" type="ORF">MCOS_LOCUS8457</name>
</gene>
<evidence type="ECO:0000313" key="2">
    <source>
        <dbReference type="EMBL" id="VDD82454.1"/>
    </source>
</evidence>
<keyword evidence="3" id="KW-1185">Reference proteome</keyword>
<dbReference type="WBParaSite" id="MCU_006024-RA">
    <property type="protein sequence ID" value="MCU_006024-RA"/>
    <property type="gene ID" value="MCU_006024"/>
</dbReference>
<feature type="compositionally biased region" description="Basic and acidic residues" evidence="1">
    <location>
        <begin position="278"/>
        <end position="326"/>
    </location>
</feature>
<reference evidence="4" key="2">
    <citation type="submission" date="2019-11" db="UniProtKB">
        <authorList>
            <consortium name="WormBaseParasite"/>
        </authorList>
    </citation>
    <scope>IDENTIFICATION</scope>
</reference>
<sequence length="458" mass="51808">MPLTYGIDDEHEQLSIDCVELNNVVLAMRPLIKKSKILVLREIASYIKRLKQKQSKAPGGKEKRLGRKIINRLAELRLLKKFSTVKLCKLVLANVNSHGALEKGGEGLTKQERIVVRIANRPEISSFVNRFREEHSDWPTLVHYLLYKNTSGKWKTSEQKRRASKKKKGDLPFPLINTDEILDNQGPSTIHEFAAFKEAHDRELIAAQKRLIAEDEEVDLKESKSLFTPPSLDFKHFDNDDFDEALAKIKVPVLEASPEISGSSQSTTPTNTPNKNKHPNDSSSVKKHDSLPQSAKKPEVEEPTKSSKKPPIKDRKTSPRKVEEATVVRSPQKTPEDDVIHEVIVEDENIADLVGDEEEEVLGKDDVDMKQALRQRKPKPGDRAVFKRAQMNRRQVRPYQRGRDQGYGRQGKAPRPKQNALDLNELHPSWAAKRQQKATFSTKAGAPSGTRIVFADNS</sequence>
<dbReference type="STRING" id="53468.A0A0R3ULB4"/>
<dbReference type="EMBL" id="UXSR01005514">
    <property type="protein sequence ID" value="VDD82454.1"/>
    <property type="molecule type" value="Genomic_DNA"/>
</dbReference>
<dbReference type="Proteomes" id="UP000267029">
    <property type="component" value="Unassembled WGS sequence"/>
</dbReference>
<reference evidence="2 3" key="1">
    <citation type="submission" date="2018-10" db="EMBL/GenBank/DDBJ databases">
        <authorList>
            <consortium name="Pathogen Informatics"/>
        </authorList>
    </citation>
    <scope>NUCLEOTIDE SEQUENCE [LARGE SCALE GENOMIC DNA]</scope>
</reference>
<proteinExistence type="predicted"/>
<feature type="region of interest" description="Disordered" evidence="1">
    <location>
        <begin position="257"/>
        <end position="339"/>
    </location>
</feature>
<protein>
    <submittedName>
        <fullName evidence="4">Serum response factor-binding protein 1</fullName>
    </submittedName>
</protein>
<accession>A0A0R3ULB4</accession>
<feature type="region of interest" description="Disordered" evidence="1">
    <location>
        <begin position="355"/>
        <end position="458"/>
    </location>
</feature>
<feature type="compositionally biased region" description="Basic and acidic residues" evidence="1">
    <location>
        <begin position="361"/>
        <end position="371"/>
    </location>
</feature>
<name>A0A0R3ULB4_MESCO</name>